<dbReference type="Proteomes" id="UP000750711">
    <property type="component" value="Unassembled WGS sequence"/>
</dbReference>
<proteinExistence type="predicted"/>
<evidence type="ECO:0000256" key="1">
    <source>
        <dbReference type="SAM" id="MobiDB-lite"/>
    </source>
</evidence>
<keyword evidence="2" id="KW-0812">Transmembrane</keyword>
<evidence type="ECO:0000313" key="3">
    <source>
        <dbReference type="EMBL" id="KAH0566180.1"/>
    </source>
</evidence>
<keyword evidence="4" id="KW-1185">Reference proteome</keyword>
<evidence type="ECO:0000256" key="2">
    <source>
        <dbReference type="SAM" id="Phobius"/>
    </source>
</evidence>
<feature type="non-terminal residue" evidence="3">
    <location>
        <position position="153"/>
    </location>
</feature>
<feature type="compositionally biased region" description="Polar residues" evidence="1">
    <location>
        <begin position="67"/>
        <end position="136"/>
    </location>
</feature>
<evidence type="ECO:0000313" key="4">
    <source>
        <dbReference type="Proteomes" id="UP000750711"/>
    </source>
</evidence>
<keyword evidence="2" id="KW-0472">Membrane</keyword>
<reference evidence="3" key="1">
    <citation type="submission" date="2021-03" db="EMBL/GenBank/DDBJ databases">
        <title>Comparative genomics and phylogenomic investigation of the class Geoglossomycetes provide insights into ecological specialization and systematics.</title>
        <authorList>
            <person name="Melie T."/>
            <person name="Pirro S."/>
            <person name="Miller A.N."/>
            <person name="Quandt A."/>
        </authorList>
    </citation>
    <scope>NUCLEOTIDE SEQUENCE</scope>
    <source>
        <strain evidence="3">CAQ_001_2017</strain>
    </source>
</reference>
<sequence>MGFFNSLAIRRAWLFPTAAVPLTIFTIATWYVWQRNRYKTDTVRTYSDLVTHPSSSAPIATKRPNYDSYTRNGTPVNTQKAHATNDGTTSTGIKMTDLQPQTHLEVPPSTSTPGQGNSAAQTYFTGSSSVTLTKSQSPREEKGDISSSGSTVT</sequence>
<gene>
    <name evidence="3" type="ORF">GP486_000412</name>
</gene>
<dbReference type="EMBL" id="JAGHQM010000027">
    <property type="protein sequence ID" value="KAH0566180.1"/>
    <property type="molecule type" value="Genomic_DNA"/>
</dbReference>
<comment type="caution">
    <text evidence="3">The sequence shown here is derived from an EMBL/GenBank/DDBJ whole genome shotgun (WGS) entry which is preliminary data.</text>
</comment>
<accession>A0A9P8LIU0</accession>
<keyword evidence="2" id="KW-1133">Transmembrane helix</keyword>
<protein>
    <submittedName>
        <fullName evidence="3">Uncharacterized protein</fullName>
    </submittedName>
</protein>
<feature type="transmembrane region" description="Helical" evidence="2">
    <location>
        <begin position="12"/>
        <end position="33"/>
    </location>
</feature>
<organism evidence="3 4">
    <name type="scientific">Trichoglossum hirsutum</name>
    <dbReference type="NCBI Taxonomy" id="265104"/>
    <lineage>
        <taxon>Eukaryota</taxon>
        <taxon>Fungi</taxon>
        <taxon>Dikarya</taxon>
        <taxon>Ascomycota</taxon>
        <taxon>Pezizomycotina</taxon>
        <taxon>Geoglossomycetes</taxon>
        <taxon>Geoglossales</taxon>
        <taxon>Geoglossaceae</taxon>
        <taxon>Trichoglossum</taxon>
    </lineage>
</organism>
<name>A0A9P8LIU0_9PEZI</name>
<feature type="region of interest" description="Disordered" evidence="1">
    <location>
        <begin position="53"/>
        <end position="153"/>
    </location>
</feature>
<dbReference type="AlphaFoldDB" id="A0A9P8LIU0"/>